<gene>
    <name evidence="2" type="ORF">F5544_38785</name>
</gene>
<dbReference type="SUPFAM" id="SSF53474">
    <property type="entry name" value="alpha/beta-Hydrolases"/>
    <property type="match status" value="1"/>
</dbReference>
<evidence type="ECO:0000313" key="2">
    <source>
        <dbReference type="EMBL" id="QIS15578.1"/>
    </source>
</evidence>
<dbReference type="Gene3D" id="3.40.50.1820">
    <property type="entry name" value="alpha/beta hydrolase"/>
    <property type="match status" value="1"/>
</dbReference>
<keyword evidence="2" id="KW-0378">Hydrolase</keyword>
<dbReference type="InterPro" id="IPR000073">
    <property type="entry name" value="AB_hydrolase_1"/>
</dbReference>
<dbReference type="PANTHER" id="PTHR43194">
    <property type="entry name" value="HYDROLASE ALPHA/BETA FOLD FAMILY"/>
    <property type="match status" value="1"/>
</dbReference>
<evidence type="ECO:0000259" key="1">
    <source>
        <dbReference type="Pfam" id="PF12697"/>
    </source>
</evidence>
<dbReference type="GO" id="GO:0016787">
    <property type="term" value="F:hydrolase activity"/>
    <property type="evidence" value="ECO:0007669"/>
    <property type="project" value="UniProtKB-KW"/>
</dbReference>
<evidence type="ECO:0000313" key="3">
    <source>
        <dbReference type="Proteomes" id="UP000503540"/>
    </source>
</evidence>
<organism evidence="2 3">
    <name type="scientific">Nocardia arthritidis</name>
    <dbReference type="NCBI Taxonomy" id="228602"/>
    <lineage>
        <taxon>Bacteria</taxon>
        <taxon>Bacillati</taxon>
        <taxon>Actinomycetota</taxon>
        <taxon>Actinomycetes</taxon>
        <taxon>Mycobacteriales</taxon>
        <taxon>Nocardiaceae</taxon>
        <taxon>Nocardia</taxon>
    </lineage>
</organism>
<name>A0A6G9YQV8_9NOCA</name>
<dbReference type="Proteomes" id="UP000503540">
    <property type="component" value="Chromosome"/>
</dbReference>
<feature type="domain" description="AB hydrolase-1" evidence="1">
    <location>
        <begin position="9"/>
        <end position="217"/>
    </location>
</feature>
<dbReference type="KEGG" id="nah:F5544_38785"/>
<dbReference type="RefSeq" id="WP_167477804.1">
    <property type="nucleotide sequence ID" value="NZ_CP046172.1"/>
</dbReference>
<keyword evidence="3" id="KW-1185">Reference proteome</keyword>
<dbReference type="InterPro" id="IPR050228">
    <property type="entry name" value="Carboxylesterase_BioH"/>
</dbReference>
<dbReference type="Pfam" id="PF12697">
    <property type="entry name" value="Abhydrolase_6"/>
    <property type="match status" value="1"/>
</dbReference>
<protein>
    <submittedName>
        <fullName evidence="2">Alpha/beta fold hydrolase</fullName>
    </submittedName>
</protein>
<dbReference type="PANTHER" id="PTHR43194:SF2">
    <property type="entry name" value="PEROXISOMAL MEMBRANE PROTEIN LPX1"/>
    <property type="match status" value="1"/>
</dbReference>
<proteinExistence type="predicted"/>
<sequence length="284" mass="30967">MTGSGRPRVLLLHGLLGTAYGHFGSQIEAWRGRYDVVPVDLPGHGRCPMDAAENYMDHAFGYVVSLLERFGPARVVAASYAGGPIAVRCAVERPDLVNSLALSGFAPGIHRDALLAQLGGFWQLAEDNPELAATYTRLHGDRWRATLRAFSADAGRVFEYLHVENLSADVLLANGTVKSVEHTAAMNARQLGPRVFGRVIDGAGHIPSHDKPADFTAALEEFWLCGELRNLLQENESTRRLDSLETVAVLAYLRDNGVCGDVPEERPQTIEGWGAWAVQRLLVS</sequence>
<dbReference type="InterPro" id="IPR029058">
    <property type="entry name" value="AB_hydrolase_fold"/>
</dbReference>
<dbReference type="AlphaFoldDB" id="A0A6G9YQV8"/>
<reference evidence="2 3" key="1">
    <citation type="journal article" date="2019" name="ACS Chem. Biol.">
        <title>Identification and Mobilization of a Cryptic Antibiotic Biosynthesis Gene Locus from a Human-Pathogenic Nocardia Isolate.</title>
        <authorList>
            <person name="Herisse M."/>
            <person name="Ishida K."/>
            <person name="Porter J.L."/>
            <person name="Howden B."/>
            <person name="Hertweck C."/>
            <person name="Stinear T.P."/>
            <person name="Pidot S.J."/>
        </authorList>
    </citation>
    <scope>NUCLEOTIDE SEQUENCE [LARGE SCALE GENOMIC DNA]</scope>
    <source>
        <strain evidence="2 3">AUSMDU00012717</strain>
    </source>
</reference>
<accession>A0A6G9YQV8</accession>
<dbReference type="EMBL" id="CP046172">
    <property type="protein sequence ID" value="QIS15578.1"/>
    <property type="molecule type" value="Genomic_DNA"/>
</dbReference>